<dbReference type="InterPro" id="IPR029068">
    <property type="entry name" value="Glyas_Bleomycin-R_OHBP_Dase"/>
</dbReference>
<dbReference type="EMBL" id="LQPR01000013">
    <property type="protein sequence ID" value="ORW73707.1"/>
    <property type="molecule type" value="Genomic_DNA"/>
</dbReference>
<dbReference type="InterPro" id="IPR037523">
    <property type="entry name" value="VOC_core"/>
</dbReference>
<organism evidence="2 3">
    <name type="scientific">Mycobacterium saskatchewanense</name>
    <dbReference type="NCBI Taxonomy" id="220927"/>
    <lineage>
        <taxon>Bacteria</taxon>
        <taxon>Bacillati</taxon>
        <taxon>Actinomycetota</taxon>
        <taxon>Actinomycetes</taxon>
        <taxon>Mycobacteriales</taxon>
        <taxon>Mycobacteriaceae</taxon>
        <taxon>Mycobacterium</taxon>
        <taxon>Mycobacterium simiae complex</taxon>
    </lineage>
</organism>
<proteinExistence type="predicted"/>
<protein>
    <recommendedName>
        <fullName evidence="1">VOC domain-containing protein</fullName>
    </recommendedName>
</protein>
<evidence type="ECO:0000313" key="2">
    <source>
        <dbReference type="EMBL" id="ORW73707.1"/>
    </source>
</evidence>
<gene>
    <name evidence="2" type="ORF">AWC23_06390</name>
</gene>
<sequence length="199" mass="22054">MTPELRLAHVVLQTSRMPQMRDFYAKVTGAHVVVERESFCLMTFDDEHHRIAFSNPPFPLEQKSISAAGLHHSAYTFPHIDALLEHYSSLAAQGIRPSVPAQHGVTTSLYYLDPDANFIELQVDNFATADEATAYMLTEEYANDVGGPTFDPELMIEARRNGEAAEKVCTREWARSGPPRPGVFEAFAAALADYADAHA</sequence>
<dbReference type="Pfam" id="PF00903">
    <property type="entry name" value="Glyoxalase"/>
    <property type="match status" value="1"/>
</dbReference>
<keyword evidence="3" id="KW-1185">Reference proteome</keyword>
<dbReference type="SUPFAM" id="SSF54593">
    <property type="entry name" value="Glyoxalase/Bleomycin resistance protein/Dihydroxybiphenyl dioxygenase"/>
    <property type="match status" value="1"/>
</dbReference>
<dbReference type="RefSeq" id="WP_085254484.1">
    <property type="nucleotide sequence ID" value="NZ_AP022573.1"/>
</dbReference>
<dbReference type="PROSITE" id="PS51819">
    <property type="entry name" value="VOC"/>
    <property type="match status" value="1"/>
</dbReference>
<feature type="domain" description="VOC" evidence="1">
    <location>
        <begin position="6"/>
        <end position="124"/>
    </location>
</feature>
<comment type="caution">
    <text evidence="2">The sequence shown here is derived from an EMBL/GenBank/DDBJ whole genome shotgun (WGS) entry which is preliminary data.</text>
</comment>
<dbReference type="AlphaFoldDB" id="A0AAJ3NTG0"/>
<dbReference type="InterPro" id="IPR004360">
    <property type="entry name" value="Glyas_Fos-R_dOase_dom"/>
</dbReference>
<dbReference type="Gene3D" id="3.10.180.10">
    <property type="entry name" value="2,3-Dihydroxybiphenyl 1,2-Dioxygenase, domain 1"/>
    <property type="match status" value="1"/>
</dbReference>
<evidence type="ECO:0000259" key="1">
    <source>
        <dbReference type="PROSITE" id="PS51819"/>
    </source>
</evidence>
<evidence type="ECO:0000313" key="3">
    <source>
        <dbReference type="Proteomes" id="UP000193387"/>
    </source>
</evidence>
<reference evidence="2 3" key="1">
    <citation type="submission" date="2016-01" db="EMBL/GenBank/DDBJ databases">
        <title>The new phylogeny of the genus Mycobacterium.</title>
        <authorList>
            <person name="Tarcisio F."/>
            <person name="Conor M."/>
            <person name="Antonella G."/>
            <person name="Elisabetta G."/>
            <person name="Giulia F.S."/>
            <person name="Sara T."/>
            <person name="Anna F."/>
            <person name="Clotilde B."/>
            <person name="Roberto B."/>
            <person name="Veronica D.S."/>
            <person name="Fabio R."/>
            <person name="Monica P."/>
            <person name="Olivier J."/>
            <person name="Enrico T."/>
            <person name="Nicola S."/>
        </authorList>
    </citation>
    <scope>NUCLEOTIDE SEQUENCE [LARGE SCALE GENOMIC DNA]</scope>
    <source>
        <strain evidence="2 3">DSM 44616</strain>
    </source>
</reference>
<dbReference type="Proteomes" id="UP000193387">
    <property type="component" value="Unassembled WGS sequence"/>
</dbReference>
<name>A0AAJ3NTG0_9MYCO</name>
<accession>A0AAJ3NTG0</accession>